<dbReference type="Pfam" id="PF04727">
    <property type="entry name" value="ELMO_CED12"/>
    <property type="match status" value="1"/>
</dbReference>
<evidence type="ECO:0000313" key="2">
    <source>
        <dbReference type="EMBL" id="KAG5453508.1"/>
    </source>
</evidence>
<feature type="region of interest" description="Disordered" evidence="1">
    <location>
        <begin position="271"/>
        <end position="300"/>
    </location>
</feature>
<dbReference type="AlphaFoldDB" id="A0A419Q0B3"/>
<feature type="region of interest" description="Disordered" evidence="1">
    <location>
        <begin position="345"/>
        <end position="366"/>
    </location>
</feature>
<dbReference type="STRING" id="79923.A0A419Q0B3"/>
<accession>A0A419Q0B3</accession>
<dbReference type="OrthoDB" id="266227at2759"/>
<dbReference type="PROSITE" id="PS51335">
    <property type="entry name" value="ELMO"/>
    <property type="match status" value="1"/>
</dbReference>
<evidence type="ECO:0000313" key="3">
    <source>
        <dbReference type="Proteomes" id="UP000286415"/>
    </source>
</evidence>
<dbReference type="Proteomes" id="UP000286415">
    <property type="component" value="Unassembled WGS sequence"/>
</dbReference>
<organism evidence="2 3">
    <name type="scientific">Clonorchis sinensis</name>
    <name type="common">Chinese liver fluke</name>
    <dbReference type="NCBI Taxonomy" id="79923"/>
    <lineage>
        <taxon>Eukaryota</taxon>
        <taxon>Metazoa</taxon>
        <taxon>Spiralia</taxon>
        <taxon>Lophotrochozoa</taxon>
        <taxon>Platyhelminthes</taxon>
        <taxon>Trematoda</taxon>
        <taxon>Digenea</taxon>
        <taxon>Opisthorchiida</taxon>
        <taxon>Opisthorchiata</taxon>
        <taxon>Opisthorchiidae</taxon>
        <taxon>Clonorchis</taxon>
    </lineage>
</organism>
<reference evidence="2 3" key="1">
    <citation type="journal article" date="2018" name="Biotechnol. Adv.">
        <title>Improved genomic resources and new bioinformatic workflow for the carcinogenic parasite Clonorchis sinensis: Biotechnological implications.</title>
        <authorList>
            <person name="Wang D."/>
            <person name="Korhonen P.K."/>
            <person name="Gasser R.B."/>
            <person name="Young N.D."/>
        </authorList>
    </citation>
    <scope>NUCLEOTIDE SEQUENCE [LARGE SCALE GENOMIC DNA]</scope>
    <source>
        <strain evidence="2">Cs-k2</strain>
    </source>
</reference>
<dbReference type="PANTHER" id="PTHR12771:SF2">
    <property type="entry name" value="ELMO DOMAIN-CONTAINING PROTEIN 3"/>
    <property type="match status" value="1"/>
</dbReference>
<dbReference type="InParanoid" id="A0A419Q0B3"/>
<comment type="caution">
    <text evidence="2">The sequence shown here is derived from an EMBL/GenBank/DDBJ whole genome shotgun (WGS) entry which is preliminary data.</text>
</comment>
<protein>
    <submittedName>
        <fullName evidence="2">ELMO domain-containing protein 3</fullName>
    </submittedName>
</protein>
<dbReference type="InterPro" id="IPR050868">
    <property type="entry name" value="ELMO_domain-containing"/>
</dbReference>
<dbReference type="EMBL" id="NIRI02000013">
    <property type="protein sequence ID" value="KAG5453508.1"/>
    <property type="molecule type" value="Genomic_DNA"/>
</dbReference>
<proteinExistence type="predicted"/>
<dbReference type="InterPro" id="IPR006816">
    <property type="entry name" value="ELMO_dom"/>
</dbReference>
<dbReference type="PANTHER" id="PTHR12771">
    <property type="entry name" value="ENGULFMENT AND CELL MOTILITY"/>
    <property type="match status" value="1"/>
</dbReference>
<keyword evidence="3" id="KW-1185">Reference proteome</keyword>
<evidence type="ECO:0000256" key="1">
    <source>
        <dbReference type="SAM" id="MobiDB-lite"/>
    </source>
</evidence>
<reference evidence="2 3" key="2">
    <citation type="journal article" date="2021" name="Genomics">
        <title>High-quality reference genome for Clonorchis sinensis.</title>
        <authorList>
            <person name="Young N.D."/>
            <person name="Stroehlein A.J."/>
            <person name="Kinkar L."/>
            <person name="Wang T."/>
            <person name="Sohn W.M."/>
            <person name="Chang B.C.H."/>
            <person name="Kaur P."/>
            <person name="Weisz D."/>
            <person name="Dudchenko O."/>
            <person name="Aiden E.L."/>
            <person name="Korhonen P.K."/>
            <person name="Gasser R.B."/>
        </authorList>
    </citation>
    <scope>NUCLEOTIDE SEQUENCE [LARGE SCALE GENOMIC DNA]</scope>
    <source>
        <strain evidence="2">Cs-k2</strain>
    </source>
</reference>
<gene>
    <name evidence="2" type="ORF">CSKR_112252</name>
</gene>
<sequence length="391" mass="43997">MDVTLKVASEDCDKAQAVQLAEKPRIQRISPVRLLLPPPWPALSPSTELSTTSFGDTQAETVSPGLPEIADLKSKRDGTSIVSSEISFSQCLEQMNFPVKPTTTPPLAPRRMWKRFRPLGWFRKRPNLKPNLLDEREFVYATVYTECQPFEDSLHGQMLYTIFKRFTGSPACLTKGDHWQLIGFQGSDPTTDFRGAGLLALLCLVYFATEPPFCNTVPSLFRQSLEPKNNALETEEVKHSQQPFRLQVKKLFSCSTLWVPSCHAKHEGWDTARLPKPRQGKSRGRGRIRSTDLPVSKLAPQPLSHPAHRLQFSNFDHVLTDWTRFCRLTDNMTWLTRKLTDRKFHGSNQTSASRLPPSRLGQPDSSPALMFLSGGMVAMHRKGSISQVPGA</sequence>
<name>A0A419Q0B3_CLOSI</name>
<feature type="compositionally biased region" description="Basic residues" evidence="1">
    <location>
        <begin position="275"/>
        <end position="288"/>
    </location>
</feature>